<feature type="region of interest" description="Disordered" evidence="1">
    <location>
        <begin position="242"/>
        <end position="343"/>
    </location>
</feature>
<dbReference type="AlphaFoldDB" id="A0AAN7Q4Z9"/>
<dbReference type="EMBL" id="JAUNZN010000001">
    <property type="protein sequence ID" value="KAK4831516.1"/>
    <property type="molecule type" value="Genomic_DNA"/>
</dbReference>
<evidence type="ECO:0000313" key="2">
    <source>
        <dbReference type="EMBL" id="KAK4831516.1"/>
    </source>
</evidence>
<feature type="compositionally biased region" description="Basic and acidic residues" evidence="1">
    <location>
        <begin position="292"/>
        <end position="304"/>
    </location>
</feature>
<protein>
    <submittedName>
        <fullName evidence="2">Uncharacterized protein</fullName>
    </submittedName>
</protein>
<name>A0AAN7Q4Z9_MYCAM</name>
<organism evidence="2 3">
    <name type="scientific">Mycteria americana</name>
    <name type="common">Wood stork</name>
    <dbReference type="NCBI Taxonomy" id="33587"/>
    <lineage>
        <taxon>Eukaryota</taxon>
        <taxon>Metazoa</taxon>
        <taxon>Chordata</taxon>
        <taxon>Craniata</taxon>
        <taxon>Vertebrata</taxon>
        <taxon>Euteleostomi</taxon>
        <taxon>Archelosauria</taxon>
        <taxon>Archosauria</taxon>
        <taxon>Dinosauria</taxon>
        <taxon>Saurischia</taxon>
        <taxon>Theropoda</taxon>
        <taxon>Coelurosauria</taxon>
        <taxon>Aves</taxon>
        <taxon>Neognathae</taxon>
        <taxon>Neoaves</taxon>
        <taxon>Aequornithes</taxon>
        <taxon>Ciconiiformes</taxon>
        <taxon>Ciconiidae</taxon>
        <taxon>Mycteria</taxon>
    </lineage>
</organism>
<reference evidence="2 3" key="1">
    <citation type="journal article" date="2023" name="J. Hered.">
        <title>Chromosome-level genome of the wood stork (Mycteria americana) provides insight into avian chromosome evolution.</title>
        <authorList>
            <person name="Flamio R. Jr."/>
            <person name="Ramstad K.M."/>
        </authorList>
    </citation>
    <scope>NUCLEOTIDE SEQUENCE [LARGE SCALE GENOMIC DNA]</scope>
    <source>
        <strain evidence="2">JAX WOST 10</strain>
    </source>
</reference>
<proteinExistence type="predicted"/>
<gene>
    <name evidence="2" type="ORF">QYF61_018100</name>
</gene>
<sequence length="343" mass="36987">MSFSRSLLLLGRGFEDDAADELVPRTGRSTPDVPHQGCVEGKGYVPPPAGNGLPNAAQEAVGGFCHKGTLLAHGQLAGNQDPQVLFCKAALKLVDPQPVLLPGIIPPQVQGFGLPFAELHKVPVSPFLQPVQVPLDGSMPICCTSCSSWFCIICKLAEWALCPNTETIIEDAKHHWEFSVVTLCGDVTVVVTLFSNVLPRSAVLRRCLRKLWIYCPPGQACEHRKALTSNFVTLQRNSRRSWAQQHGEKISPDVGNEGAGSPCDIANIPPVGKEVSPKQNRSHIRNSNDSPQGEKHGECFKGEELTVGPVHQGAGWVADDRGDAQGRLACQHPQEEPNQEAGS</sequence>
<keyword evidence="3" id="KW-1185">Reference proteome</keyword>
<accession>A0AAN7Q4Z9</accession>
<comment type="caution">
    <text evidence="2">The sequence shown here is derived from an EMBL/GenBank/DDBJ whole genome shotgun (WGS) entry which is preliminary data.</text>
</comment>
<evidence type="ECO:0000313" key="3">
    <source>
        <dbReference type="Proteomes" id="UP001333110"/>
    </source>
</evidence>
<evidence type="ECO:0000256" key="1">
    <source>
        <dbReference type="SAM" id="MobiDB-lite"/>
    </source>
</evidence>
<dbReference type="Proteomes" id="UP001333110">
    <property type="component" value="Unassembled WGS sequence"/>
</dbReference>